<keyword evidence="2" id="KW-0560">Oxidoreductase</keyword>
<sequence length="299" mass="31045">MNEQAPRSAEATPVTVIGLGSMGRAIAGAFLAGGHPTTVWNRTASKAAVLASKGASLAPTAAEAVEAGELVVVCVLDRDAAQEILHPVTDRLAGRSLLMLTSLSPAEANETSAWAARESIAFLGGAIMATPDLIGNPEEASLLYAGSSAVFELHRAALELLGTSTYLGDVAARASLLETGLLASMYSMFAGFFHGAALVGTQGVTAEEFTALALPWLKAMTTFLPGQAEFIDKGDYTTDVQSLAFNKGGLDHIMRISEHQGIGTDIMKPIAELIDRQVAAGHGSDSLARLIEGIRTPKA</sequence>
<evidence type="ECO:0000313" key="6">
    <source>
        <dbReference type="Proteomes" id="UP000187151"/>
    </source>
</evidence>
<dbReference type="SUPFAM" id="SSF51735">
    <property type="entry name" value="NAD(P)-binding Rossmann-fold domains"/>
    <property type="match status" value="1"/>
</dbReference>
<dbReference type="Proteomes" id="UP000187151">
    <property type="component" value="Unassembled WGS sequence"/>
</dbReference>
<dbReference type="InterPro" id="IPR048666">
    <property type="entry name" value="RedAm-like_C"/>
</dbReference>
<feature type="domain" description="6-phosphogluconate dehydrogenase NADP-binding" evidence="3">
    <location>
        <begin position="14"/>
        <end position="165"/>
    </location>
</feature>
<evidence type="ECO:0000259" key="3">
    <source>
        <dbReference type="Pfam" id="PF03446"/>
    </source>
</evidence>
<organism evidence="5 6">
    <name type="scientific">Streptomyces amritsarensis</name>
    <dbReference type="NCBI Taxonomy" id="681158"/>
    <lineage>
        <taxon>Bacteria</taxon>
        <taxon>Bacillati</taxon>
        <taxon>Actinomycetota</taxon>
        <taxon>Actinomycetes</taxon>
        <taxon>Kitasatosporales</taxon>
        <taxon>Streptomycetaceae</taxon>
        <taxon>Streptomyces</taxon>
    </lineage>
</organism>
<evidence type="ECO:0000259" key="4">
    <source>
        <dbReference type="Pfam" id="PF21761"/>
    </source>
</evidence>
<evidence type="ECO:0000313" key="5">
    <source>
        <dbReference type="EMBL" id="OLZ72423.1"/>
    </source>
</evidence>
<evidence type="ECO:0000256" key="2">
    <source>
        <dbReference type="ARBA" id="ARBA00023002"/>
    </source>
</evidence>
<evidence type="ECO:0000256" key="1">
    <source>
        <dbReference type="ARBA" id="ARBA00009080"/>
    </source>
</evidence>
<dbReference type="PIRSF" id="PIRSF000103">
    <property type="entry name" value="HIBADH"/>
    <property type="match status" value="1"/>
</dbReference>
<name>A0ABX3G994_9ACTN</name>
<dbReference type="InterPro" id="IPR013328">
    <property type="entry name" value="6PGD_dom2"/>
</dbReference>
<dbReference type="Gene3D" id="1.10.1040.10">
    <property type="entry name" value="N-(1-d-carboxylethyl)-l-norvaline Dehydrogenase, domain 2"/>
    <property type="match status" value="1"/>
</dbReference>
<dbReference type="InterPro" id="IPR006115">
    <property type="entry name" value="6PGDH_NADP-bd"/>
</dbReference>
<accession>A0ABX3G994</accession>
<dbReference type="EMBL" id="MQUR01000006">
    <property type="protein sequence ID" value="OLZ72423.1"/>
    <property type="molecule type" value="Genomic_DNA"/>
</dbReference>
<comment type="similarity">
    <text evidence="1">Belongs to the HIBADH-related family.</text>
</comment>
<dbReference type="PANTHER" id="PTHR43580">
    <property type="entry name" value="OXIDOREDUCTASE GLYR1-RELATED"/>
    <property type="match status" value="1"/>
</dbReference>
<dbReference type="InterPro" id="IPR015815">
    <property type="entry name" value="HIBADH-related"/>
</dbReference>
<feature type="domain" description="NADPH-dependent reductive aminase-like C-terminal" evidence="4">
    <location>
        <begin position="172"/>
        <end position="295"/>
    </location>
</feature>
<dbReference type="PANTHER" id="PTHR43580:SF2">
    <property type="entry name" value="CYTOKINE-LIKE NUCLEAR FACTOR N-PAC"/>
    <property type="match status" value="1"/>
</dbReference>
<comment type="caution">
    <text evidence="5">The sequence shown here is derived from an EMBL/GenBank/DDBJ whole genome shotgun (WGS) entry which is preliminary data.</text>
</comment>
<protein>
    <submittedName>
        <fullName evidence="5">6-phosphogluconate dehydrogenase</fullName>
    </submittedName>
</protein>
<dbReference type="Pfam" id="PF21761">
    <property type="entry name" value="RedAm-like_C"/>
    <property type="match status" value="1"/>
</dbReference>
<proteinExistence type="inferred from homology"/>
<dbReference type="InterPro" id="IPR051265">
    <property type="entry name" value="HIBADH-related_NP60_sf"/>
</dbReference>
<gene>
    <name evidence="5" type="ORF">AVW11_04245</name>
</gene>
<keyword evidence="6" id="KW-1185">Reference proteome</keyword>
<reference evidence="5 6" key="1">
    <citation type="submission" date="2016-01" db="EMBL/GenBank/DDBJ databases">
        <title>Streptomyces amritsarensis strain MTCC 11845 genome sequencing and assembly.</title>
        <authorList>
            <person name="Sharma D."/>
            <person name="Nair G.R."/>
            <person name="Kaur G."/>
            <person name="Manhas R.K."/>
            <person name="Mayilraj S."/>
        </authorList>
    </citation>
    <scope>NUCLEOTIDE SEQUENCE [LARGE SCALE GENOMIC DNA]</scope>
    <source>
        <strain evidence="5 6">MTCC 11845</strain>
    </source>
</reference>
<dbReference type="InterPro" id="IPR036291">
    <property type="entry name" value="NAD(P)-bd_dom_sf"/>
</dbReference>
<dbReference type="Gene3D" id="3.40.50.720">
    <property type="entry name" value="NAD(P)-binding Rossmann-like Domain"/>
    <property type="match status" value="1"/>
</dbReference>
<dbReference type="Pfam" id="PF03446">
    <property type="entry name" value="NAD_binding_2"/>
    <property type="match status" value="1"/>
</dbReference>